<dbReference type="AlphaFoldDB" id="A0A1V3J8E4"/>
<accession>A0A1V3J8E4</accession>
<sequence length="640" mass="73866">MIAGLFITYFKTYSKINFVPLSDGHNLCGILGKNGIGKSSILEALDYFFNRDKEWNLHLNAKKKGVTSKRDGAANPYILPIFIIDKDEAIRADLLSVLVELDRLFRCIKKEDINGMGNNAKSTFLSLKDSICSKDIYSSKLIIPIGINYDNIAICPIIDSIKSDIITTDALESVIKYIRDLYDYVYIPKDIDTEQFMKLETKQVQMLMGESLEDILKSKITETTIREINGNLDKFISDLENELNGYVYKTIQHRQSKVKRSDIYKLIIDTYFNVRKLHKKIKDDQTIPMSEMSSGEKQKAIIDVAHSLLKNHRVDGKNLILGIDEPEASLHISACFDQFNSLFDIGNDCRQVLFTSHWYGYLPILNNGNTCIISKLDGTHRFDLINTSNYQEQMSQQKEESRGKLPYDIQLKSTTDFVQSILINVFSDSPYNWIICEGSSEKIYFEKYFEDEINLNKLRIVPVGGAKKIKKVYSNILIPYNEMKDSVGKNINRGKILLLSDTDRSLVSYKVEGDDFFKCQRIVNDPKTKETLMVNIHENPISPETEIEDCLNGRLFVEVLKYFRDDFPIIDFIDDKKIYLESPSVFSLDLRHSEQDKLKNFFDHDNGKVKLQFAKKYVELLSNSYDIPKWIRDIKQWINS</sequence>
<organism evidence="2 3">
    <name type="scientific">Rodentibacter genomosp. 1</name>
    <dbReference type="NCBI Taxonomy" id="1908264"/>
    <lineage>
        <taxon>Bacteria</taxon>
        <taxon>Pseudomonadati</taxon>
        <taxon>Pseudomonadota</taxon>
        <taxon>Gammaproteobacteria</taxon>
        <taxon>Pasteurellales</taxon>
        <taxon>Pasteurellaceae</taxon>
        <taxon>Rodentibacter</taxon>
    </lineage>
</organism>
<dbReference type="Pfam" id="PF13175">
    <property type="entry name" value="AAA_15"/>
    <property type="match status" value="1"/>
</dbReference>
<evidence type="ECO:0000259" key="1">
    <source>
        <dbReference type="Pfam" id="PF13175"/>
    </source>
</evidence>
<dbReference type="InterPro" id="IPR041685">
    <property type="entry name" value="AAA_GajA/Old/RecF-like"/>
</dbReference>
<dbReference type="RefSeq" id="WP_077541235.1">
    <property type="nucleotide sequence ID" value="NZ_MLHN01000004.1"/>
</dbReference>
<evidence type="ECO:0000313" key="3">
    <source>
        <dbReference type="Proteomes" id="UP000188481"/>
    </source>
</evidence>
<evidence type="ECO:0000313" key="2">
    <source>
        <dbReference type="EMBL" id="OOF51502.1"/>
    </source>
</evidence>
<gene>
    <name evidence="2" type="ORF">BKK54_02540</name>
</gene>
<comment type="caution">
    <text evidence="2">The sequence shown here is derived from an EMBL/GenBank/DDBJ whole genome shotgun (WGS) entry which is preliminary data.</text>
</comment>
<dbReference type="Proteomes" id="UP000188481">
    <property type="component" value="Unassembled WGS sequence"/>
</dbReference>
<dbReference type="EMBL" id="MLHN01000004">
    <property type="protein sequence ID" value="OOF51502.1"/>
    <property type="molecule type" value="Genomic_DNA"/>
</dbReference>
<keyword evidence="3" id="KW-1185">Reference proteome</keyword>
<dbReference type="PANTHER" id="PTHR43581:SF4">
    <property type="entry name" value="ATP_GTP PHOSPHATASE"/>
    <property type="match status" value="1"/>
</dbReference>
<dbReference type="STRING" id="1908264.BKK54_02540"/>
<dbReference type="InterPro" id="IPR027417">
    <property type="entry name" value="P-loop_NTPase"/>
</dbReference>
<dbReference type="InterPro" id="IPR051396">
    <property type="entry name" value="Bact_Antivir_Def_Nuclease"/>
</dbReference>
<feature type="domain" description="Endonuclease GajA/Old nuclease/RecF-like AAA" evidence="1">
    <location>
        <begin position="7"/>
        <end position="357"/>
    </location>
</feature>
<proteinExistence type="predicted"/>
<protein>
    <recommendedName>
        <fullName evidence="1">Endonuclease GajA/Old nuclease/RecF-like AAA domain-containing protein</fullName>
    </recommendedName>
</protein>
<dbReference type="Gene3D" id="3.40.50.300">
    <property type="entry name" value="P-loop containing nucleotide triphosphate hydrolases"/>
    <property type="match status" value="1"/>
</dbReference>
<reference evidence="2 3" key="1">
    <citation type="submission" date="2016-10" db="EMBL/GenBank/DDBJ databases">
        <title>Rodentibacter gen. nov. and new species.</title>
        <authorList>
            <person name="Christensen H."/>
        </authorList>
    </citation>
    <scope>NUCLEOTIDE SEQUENCE [LARGE SCALE GENOMIC DNA]</scope>
    <source>
        <strain evidence="3">ppn416</strain>
    </source>
</reference>
<dbReference type="SUPFAM" id="SSF52540">
    <property type="entry name" value="P-loop containing nucleoside triphosphate hydrolases"/>
    <property type="match status" value="1"/>
</dbReference>
<name>A0A1V3J8E4_9PAST</name>
<dbReference type="PANTHER" id="PTHR43581">
    <property type="entry name" value="ATP/GTP PHOSPHATASE"/>
    <property type="match status" value="1"/>
</dbReference>